<dbReference type="PANTHER" id="PTHR43798">
    <property type="entry name" value="MONOACYLGLYCEROL LIPASE"/>
    <property type="match status" value="1"/>
</dbReference>
<dbReference type="AlphaFoldDB" id="A0A1H1TDI9"/>
<proteinExistence type="predicted"/>
<dbReference type="InterPro" id="IPR029058">
    <property type="entry name" value="AB_hydrolase_fold"/>
</dbReference>
<dbReference type="Pfam" id="PF12697">
    <property type="entry name" value="Abhydrolase_6"/>
    <property type="match status" value="1"/>
</dbReference>
<evidence type="ECO:0000313" key="2">
    <source>
        <dbReference type="EMBL" id="SDS58293.1"/>
    </source>
</evidence>
<protein>
    <submittedName>
        <fullName evidence="2">Pimeloyl-ACP methyl ester carboxylesterase</fullName>
    </submittedName>
</protein>
<dbReference type="Gene3D" id="3.40.50.1820">
    <property type="entry name" value="alpha/beta hydrolase"/>
    <property type="match status" value="1"/>
</dbReference>
<reference evidence="3" key="1">
    <citation type="submission" date="2016-10" db="EMBL/GenBank/DDBJ databases">
        <authorList>
            <person name="Varghese N."/>
            <person name="Submissions S."/>
        </authorList>
    </citation>
    <scope>NUCLEOTIDE SEQUENCE [LARGE SCALE GENOMIC DNA]</scope>
    <source>
        <strain evidence="3">IMMIB L-1606</strain>
    </source>
</reference>
<dbReference type="RefSeq" id="WP_091717070.1">
    <property type="nucleotide sequence ID" value="NZ_LT629779.1"/>
</dbReference>
<evidence type="ECO:0000259" key="1">
    <source>
        <dbReference type="Pfam" id="PF12697"/>
    </source>
</evidence>
<dbReference type="SUPFAM" id="SSF53474">
    <property type="entry name" value="alpha/beta-Hydrolases"/>
    <property type="match status" value="1"/>
</dbReference>
<organism evidence="2 3">
    <name type="scientific">Pseudarthrobacter equi</name>
    <dbReference type="NCBI Taxonomy" id="728066"/>
    <lineage>
        <taxon>Bacteria</taxon>
        <taxon>Bacillati</taxon>
        <taxon>Actinomycetota</taxon>
        <taxon>Actinomycetes</taxon>
        <taxon>Micrococcales</taxon>
        <taxon>Micrococcaceae</taxon>
        <taxon>Pseudarthrobacter</taxon>
    </lineage>
</organism>
<feature type="domain" description="AB hydrolase-1" evidence="1">
    <location>
        <begin position="11"/>
        <end position="231"/>
    </location>
</feature>
<gene>
    <name evidence="2" type="ORF">SAMN04489743_0383</name>
</gene>
<dbReference type="OrthoDB" id="63519at2"/>
<dbReference type="GO" id="GO:0003824">
    <property type="term" value="F:catalytic activity"/>
    <property type="evidence" value="ECO:0007669"/>
    <property type="project" value="UniProtKB-ARBA"/>
</dbReference>
<accession>A0A1H1TDI9</accession>
<name>A0A1H1TDI9_9MICC</name>
<dbReference type="InterPro" id="IPR000073">
    <property type="entry name" value="AB_hydrolase_1"/>
</dbReference>
<sequence length="246" mass="26119">MSHVPETPVALLHGVGLDAGMWEPVRDALKRDSVALDLPGHGQQPALTAPTSLAELAEDVLARLPQQSHLVGFSLGALIAQYIARFHPDRVATLTCVNSVCRRTEEESRAVMARLASAEDDFPATVEASIDRWYTGTSVPKSVVEATRRTLAGNDIGSFVHAYRVFATGDAIIGPELGSISVPTLAVTGELDPGSTPDMTHRLTEAIPGAKSLVVPGARHMLPVQDADVLAGAINDFIQESEGERT</sequence>
<keyword evidence="3" id="KW-1185">Reference proteome</keyword>
<dbReference type="EMBL" id="LT629779">
    <property type="protein sequence ID" value="SDS58293.1"/>
    <property type="molecule type" value="Genomic_DNA"/>
</dbReference>
<dbReference type="Proteomes" id="UP000198751">
    <property type="component" value="Chromosome I"/>
</dbReference>
<dbReference type="InterPro" id="IPR050266">
    <property type="entry name" value="AB_hydrolase_sf"/>
</dbReference>
<evidence type="ECO:0000313" key="3">
    <source>
        <dbReference type="Proteomes" id="UP000198751"/>
    </source>
</evidence>